<evidence type="ECO:0000256" key="5">
    <source>
        <dbReference type="ARBA" id="ARBA00022692"/>
    </source>
</evidence>
<organism evidence="10 11">
    <name type="scientific">Enterobacter agglomerans</name>
    <name type="common">Erwinia herbicola</name>
    <name type="synonym">Pantoea agglomerans</name>
    <dbReference type="NCBI Taxonomy" id="549"/>
    <lineage>
        <taxon>Bacteria</taxon>
        <taxon>Pseudomonadati</taxon>
        <taxon>Pseudomonadota</taxon>
        <taxon>Gammaproteobacteria</taxon>
        <taxon>Enterobacterales</taxon>
        <taxon>Erwiniaceae</taxon>
        <taxon>Pantoea</taxon>
        <taxon>Pantoea agglomerans group</taxon>
    </lineage>
</organism>
<evidence type="ECO:0000256" key="2">
    <source>
        <dbReference type="ARBA" id="ARBA00022448"/>
    </source>
</evidence>
<feature type="transmembrane region" description="Helical" evidence="8">
    <location>
        <begin position="67"/>
        <end position="88"/>
    </location>
</feature>
<dbReference type="InterPro" id="IPR035906">
    <property type="entry name" value="MetI-like_sf"/>
</dbReference>
<feature type="domain" description="ABC transmembrane type-1" evidence="9">
    <location>
        <begin position="68"/>
        <end position="249"/>
    </location>
</feature>
<name>A0AAN2FG50_ENTAG</name>
<keyword evidence="7 8" id="KW-0472">Membrane</keyword>
<evidence type="ECO:0000256" key="1">
    <source>
        <dbReference type="ARBA" id="ARBA00004429"/>
    </source>
</evidence>
<gene>
    <name evidence="10" type="ORF">DAPPPG734_18980</name>
</gene>
<dbReference type="Pfam" id="PF00528">
    <property type="entry name" value="BPD_transp_1"/>
    <property type="match status" value="1"/>
</dbReference>
<evidence type="ECO:0000256" key="8">
    <source>
        <dbReference type="RuleBase" id="RU363032"/>
    </source>
</evidence>
<reference evidence="10" key="1">
    <citation type="submission" date="2022-05" db="EMBL/GenBank/DDBJ databases">
        <authorList>
            <person name="Pothier F. J."/>
        </authorList>
    </citation>
    <scope>NUCLEOTIDE SEQUENCE</scope>
    <source>
        <strain evidence="10">DAPP-PG734</strain>
    </source>
</reference>
<feature type="transmembrane region" description="Helical" evidence="8">
    <location>
        <begin position="228"/>
        <end position="251"/>
    </location>
</feature>
<dbReference type="PANTHER" id="PTHR30151">
    <property type="entry name" value="ALKANE SULFONATE ABC TRANSPORTER-RELATED, MEMBRANE SUBUNIT"/>
    <property type="match status" value="1"/>
</dbReference>
<dbReference type="CDD" id="cd06261">
    <property type="entry name" value="TM_PBP2"/>
    <property type="match status" value="1"/>
</dbReference>
<evidence type="ECO:0000259" key="9">
    <source>
        <dbReference type="PROSITE" id="PS50928"/>
    </source>
</evidence>
<comment type="similarity">
    <text evidence="8">Belongs to the binding-protein-dependent transport system permease family.</text>
</comment>
<evidence type="ECO:0000313" key="10">
    <source>
        <dbReference type="EMBL" id="CAH6337339.1"/>
    </source>
</evidence>
<keyword evidence="6 8" id="KW-1133">Transmembrane helix</keyword>
<evidence type="ECO:0000256" key="7">
    <source>
        <dbReference type="ARBA" id="ARBA00023136"/>
    </source>
</evidence>
<dbReference type="PANTHER" id="PTHR30151:SF0">
    <property type="entry name" value="ABC TRANSPORTER PERMEASE PROTEIN MJ0413-RELATED"/>
    <property type="match status" value="1"/>
</dbReference>
<keyword evidence="5 8" id="KW-0812">Transmembrane</keyword>
<sequence length="275" mass="29332">MTTITTEAPSGKIAQRNKFIRQLLVPVIMIGLWFGVTWNGAIDPIFLPSPVDVWNSFVSLAPLLPESLLASIVMTLGGFIGGSILGLAMGLAMAYSRLAREIFGGVLEFFRPIPIFALIPLFILWFGLGTTPQVVLIVLGTSLVIGVSTIEAIKNVPAVYIRAGLVLGSGRWTIYRSIILPAIFPHLLGAVRVAAASSWGLDVAAEYIGAQVGLGHLMIIRVQYLDTAGILVIVAIYCLLAIILDKIVVAVERPLTRWTEKSAGKGVVGSITGAD</sequence>
<dbReference type="SUPFAM" id="SSF161098">
    <property type="entry name" value="MetI-like"/>
    <property type="match status" value="1"/>
</dbReference>
<evidence type="ECO:0000313" key="11">
    <source>
        <dbReference type="Proteomes" id="UP001158961"/>
    </source>
</evidence>
<proteinExistence type="inferred from homology"/>
<dbReference type="AlphaFoldDB" id="A0AAN2FG50"/>
<evidence type="ECO:0000256" key="6">
    <source>
        <dbReference type="ARBA" id="ARBA00022989"/>
    </source>
</evidence>
<keyword evidence="2 8" id="KW-0813">Transport</keyword>
<feature type="transmembrane region" description="Helical" evidence="8">
    <location>
        <begin position="23"/>
        <end position="47"/>
    </location>
</feature>
<dbReference type="Proteomes" id="UP001158961">
    <property type="component" value="Chromosome"/>
</dbReference>
<keyword evidence="4" id="KW-0997">Cell inner membrane</keyword>
<keyword evidence="3" id="KW-1003">Cell membrane</keyword>
<protein>
    <submittedName>
        <fullName evidence="10">ABC transporter permease</fullName>
    </submittedName>
</protein>
<comment type="subcellular location">
    <subcellularLocation>
        <location evidence="1">Cell inner membrane</location>
        <topology evidence="1">Multi-pass membrane protein</topology>
    </subcellularLocation>
    <subcellularLocation>
        <location evidence="8">Cell membrane</location>
        <topology evidence="8">Multi-pass membrane protein</topology>
    </subcellularLocation>
</comment>
<dbReference type="EMBL" id="OW970315">
    <property type="protein sequence ID" value="CAH6337339.1"/>
    <property type="molecule type" value="Genomic_DNA"/>
</dbReference>
<dbReference type="InterPro" id="IPR000515">
    <property type="entry name" value="MetI-like"/>
</dbReference>
<accession>A0AAN2FG50</accession>
<dbReference type="Gene3D" id="1.10.3720.10">
    <property type="entry name" value="MetI-like"/>
    <property type="match status" value="1"/>
</dbReference>
<dbReference type="GO" id="GO:0055085">
    <property type="term" value="P:transmembrane transport"/>
    <property type="evidence" value="ECO:0007669"/>
    <property type="project" value="InterPro"/>
</dbReference>
<feature type="transmembrane region" description="Helical" evidence="8">
    <location>
        <begin position="109"/>
        <end position="128"/>
    </location>
</feature>
<feature type="transmembrane region" description="Helical" evidence="8">
    <location>
        <begin position="134"/>
        <end position="153"/>
    </location>
</feature>
<evidence type="ECO:0000256" key="4">
    <source>
        <dbReference type="ARBA" id="ARBA00022519"/>
    </source>
</evidence>
<dbReference type="GO" id="GO:0005886">
    <property type="term" value="C:plasma membrane"/>
    <property type="evidence" value="ECO:0007669"/>
    <property type="project" value="UniProtKB-SubCell"/>
</dbReference>
<dbReference type="RefSeq" id="WP_050491352.1">
    <property type="nucleotide sequence ID" value="NZ_JNVA01000041.1"/>
</dbReference>
<dbReference type="PROSITE" id="PS50928">
    <property type="entry name" value="ABC_TM1"/>
    <property type="match status" value="1"/>
</dbReference>
<feature type="transmembrane region" description="Helical" evidence="8">
    <location>
        <begin position="174"/>
        <end position="195"/>
    </location>
</feature>
<evidence type="ECO:0000256" key="3">
    <source>
        <dbReference type="ARBA" id="ARBA00022475"/>
    </source>
</evidence>